<evidence type="ECO:0000256" key="1">
    <source>
        <dbReference type="ARBA" id="ARBA00009670"/>
    </source>
</evidence>
<dbReference type="PANTHER" id="PTHR10566">
    <property type="entry name" value="CHAPERONE-ACTIVITY OF BC1 COMPLEX CABC1 -RELATED"/>
    <property type="match status" value="1"/>
</dbReference>
<accession>A0A6J5EDR2</accession>
<feature type="transmembrane region" description="Helical" evidence="2">
    <location>
        <begin position="546"/>
        <end position="566"/>
    </location>
</feature>
<protein>
    <submittedName>
        <fullName evidence="4">Protein kinase UbiB</fullName>
        <ecNumber evidence="4">2.7.-.-</ecNumber>
    </submittedName>
</protein>
<evidence type="ECO:0000313" key="4">
    <source>
        <dbReference type="EMBL" id="CAB3763342.1"/>
    </source>
</evidence>
<dbReference type="EMBL" id="CADIKH010000021">
    <property type="protein sequence ID" value="CAB3763342.1"/>
    <property type="molecule type" value="Genomic_DNA"/>
</dbReference>
<dbReference type="InterPro" id="IPR050154">
    <property type="entry name" value="UbiB_kinase"/>
</dbReference>
<dbReference type="Pfam" id="PF03109">
    <property type="entry name" value="ABC1"/>
    <property type="match status" value="1"/>
</dbReference>
<keyword evidence="2" id="KW-1133">Transmembrane helix</keyword>
<evidence type="ECO:0000313" key="5">
    <source>
        <dbReference type="Proteomes" id="UP000494363"/>
    </source>
</evidence>
<proteinExistence type="inferred from homology"/>
<dbReference type="PANTHER" id="PTHR10566:SF113">
    <property type="entry name" value="PROTEIN ACTIVITY OF BC1 COMPLEX KINASE 7, CHLOROPLASTIC"/>
    <property type="match status" value="1"/>
</dbReference>
<keyword evidence="5" id="KW-1185">Reference proteome</keyword>
<evidence type="ECO:0000256" key="2">
    <source>
        <dbReference type="SAM" id="Phobius"/>
    </source>
</evidence>
<gene>
    <name evidence="4" type="primary">ubiB_2</name>
    <name evidence="4" type="ORF">LMG29542_04583</name>
</gene>
<keyword evidence="2" id="KW-0472">Membrane</keyword>
<keyword evidence="2" id="KW-0812">Transmembrane</keyword>
<sequence>MRPASNGVARLLRIDHAVMRPASVREAASLLSLAPNAAHRPCALPTIQPMPSLFRRLLLLCYALRFGARLVWLAAPADNKVHWIVTLIRRVHDSERGRSGLHGMLPLLGPLAGGFAHTLSTRPELASGTLHDALDSVSHLLEPLPPEAAGHALAAAFGRPLPSLFESIDLRAVESGFAYQIHTARLALPIDGHRDIEIKLLRVAQRTQMADEAALLRWVARWLEKLSRAARRLRVRELAETFTQEIMRRLDLRAEAANQSQTAHLFADDPRVVVPAVIWDLCEDAVLVIERIDTVRASDFAGLAAHHVSVPALAARIVEVITHEAFEHGFFHAALDARRIRVSVEAKTHGKLVLGDFAVMSNLSAQERSFFVHGATALFGQHYGRLAELHRNAGHVPQDARTEQLEAELRTRAEAHFAGASHERSAAPLFHHLLHAVAPFDGCVAPRLVAAQRAFEQAEALANALHPGVDSWSIARRVLADLARREFDHRGWARHIAQELPHLAHLVPRVPQLAIRYLQHQHSVATARQHAQLVGEVTREYRRTRALLWACTICGALLGALAILLMV</sequence>
<dbReference type="AlphaFoldDB" id="A0A6J5EDR2"/>
<keyword evidence="4" id="KW-0418">Kinase</keyword>
<organism evidence="4 5">
    <name type="scientific">Paraburkholderia humisilvae</name>
    <dbReference type="NCBI Taxonomy" id="627669"/>
    <lineage>
        <taxon>Bacteria</taxon>
        <taxon>Pseudomonadati</taxon>
        <taxon>Pseudomonadota</taxon>
        <taxon>Betaproteobacteria</taxon>
        <taxon>Burkholderiales</taxon>
        <taxon>Burkholderiaceae</taxon>
        <taxon>Paraburkholderia</taxon>
    </lineage>
</organism>
<keyword evidence="4" id="KW-0808">Transferase</keyword>
<name>A0A6J5EDR2_9BURK</name>
<reference evidence="4 5" key="1">
    <citation type="submission" date="2020-04" db="EMBL/GenBank/DDBJ databases">
        <authorList>
            <person name="De Canck E."/>
        </authorList>
    </citation>
    <scope>NUCLEOTIDE SEQUENCE [LARGE SCALE GENOMIC DNA]</scope>
    <source>
        <strain evidence="4 5">LMG 29542</strain>
    </source>
</reference>
<evidence type="ECO:0000259" key="3">
    <source>
        <dbReference type="Pfam" id="PF03109"/>
    </source>
</evidence>
<dbReference type="InterPro" id="IPR004147">
    <property type="entry name" value="ABC1_dom"/>
</dbReference>
<comment type="similarity">
    <text evidence="1">Belongs to the protein kinase superfamily. ADCK protein kinase family.</text>
</comment>
<dbReference type="Proteomes" id="UP000494363">
    <property type="component" value="Unassembled WGS sequence"/>
</dbReference>
<feature type="domain" description="ABC1 atypical kinase-like" evidence="3">
    <location>
        <begin position="142"/>
        <end position="389"/>
    </location>
</feature>
<dbReference type="EC" id="2.7.-.-" evidence="4"/>
<dbReference type="GO" id="GO:0016301">
    <property type="term" value="F:kinase activity"/>
    <property type="evidence" value="ECO:0007669"/>
    <property type="project" value="UniProtKB-KW"/>
</dbReference>